<dbReference type="AlphaFoldDB" id="A0A1B6F7L8"/>
<name>A0A1B6F7L8_9HEMI</name>
<feature type="region of interest" description="Disordered" evidence="1">
    <location>
        <begin position="100"/>
        <end position="140"/>
    </location>
</feature>
<dbReference type="EMBL" id="GECZ01023521">
    <property type="protein sequence ID" value="JAS46248.1"/>
    <property type="molecule type" value="Transcribed_RNA"/>
</dbReference>
<dbReference type="InterPro" id="IPR030382">
    <property type="entry name" value="MeTrfase_TRM5/TYW2"/>
</dbReference>
<evidence type="ECO:0000259" key="2">
    <source>
        <dbReference type="PROSITE" id="PS51684"/>
    </source>
</evidence>
<dbReference type="InterPro" id="IPR029063">
    <property type="entry name" value="SAM-dependent_MTases_sf"/>
</dbReference>
<feature type="non-terminal residue" evidence="3">
    <location>
        <position position="1"/>
    </location>
</feature>
<sequence>EKRSHVVMNLPAIAVNFLSAFKYLFSMDQLKQIRILPLVHVYCFVKGEGDSKEMATALVEDQLNCSISEAVNEVFFVRNVAPNKDMMRISFQLTESMVQGGKRPLELETEVKEKEAKKRPLELETEVKEKEAKKRPLELE</sequence>
<dbReference type="Gene3D" id="3.40.50.150">
    <property type="entry name" value="Vaccinia Virus protein VP39"/>
    <property type="match status" value="1"/>
</dbReference>
<feature type="domain" description="SAM-dependent methyltransferase TRM5/TYW2-type" evidence="2">
    <location>
        <begin position="1"/>
        <end position="95"/>
    </location>
</feature>
<feature type="compositionally biased region" description="Basic and acidic residues" evidence="1">
    <location>
        <begin position="103"/>
        <end position="140"/>
    </location>
</feature>
<proteinExistence type="predicted"/>
<evidence type="ECO:0000313" key="3">
    <source>
        <dbReference type="EMBL" id="JAS46248.1"/>
    </source>
</evidence>
<evidence type="ECO:0000256" key="1">
    <source>
        <dbReference type="SAM" id="MobiDB-lite"/>
    </source>
</evidence>
<organism evidence="3">
    <name type="scientific">Cuerna arida</name>
    <dbReference type="NCBI Taxonomy" id="1464854"/>
    <lineage>
        <taxon>Eukaryota</taxon>
        <taxon>Metazoa</taxon>
        <taxon>Ecdysozoa</taxon>
        <taxon>Arthropoda</taxon>
        <taxon>Hexapoda</taxon>
        <taxon>Insecta</taxon>
        <taxon>Pterygota</taxon>
        <taxon>Neoptera</taxon>
        <taxon>Paraneoptera</taxon>
        <taxon>Hemiptera</taxon>
        <taxon>Auchenorrhyncha</taxon>
        <taxon>Membracoidea</taxon>
        <taxon>Cicadellidae</taxon>
        <taxon>Cicadellinae</taxon>
        <taxon>Proconiini</taxon>
        <taxon>Cuerna</taxon>
    </lineage>
</organism>
<dbReference type="PROSITE" id="PS51684">
    <property type="entry name" value="SAM_MT_TRM5_TYW2"/>
    <property type="match status" value="1"/>
</dbReference>
<gene>
    <name evidence="3" type="ORF">g.1299</name>
</gene>
<protein>
    <recommendedName>
        <fullName evidence="2">SAM-dependent methyltransferase TRM5/TYW2-type domain-containing protein</fullName>
    </recommendedName>
</protein>
<accession>A0A1B6F7L8</accession>
<reference evidence="3" key="1">
    <citation type="submission" date="2015-11" db="EMBL/GenBank/DDBJ databases">
        <title>De novo transcriptome assembly of four potential Pierce s Disease insect vectors from Arizona vineyards.</title>
        <authorList>
            <person name="Tassone E.E."/>
        </authorList>
    </citation>
    <scope>NUCLEOTIDE SEQUENCE</scope>
</reference>
<feature type="non-terminal residue" evidence="3">
    <location>
        <position position="140"/>
    </location>
</feature>